<name>A0A0N0VGL1_LEPPY</name>
<dbReference type="InterPro" id="IPR003388">
    <property type="entry name" value="Reticulon"/>
</dbReference>
<evidence type="ECO:0000256" key="1">
    <source>
        <dbReference type="ARBA" id="ARBA00004477"/>
    </source>
</evidence>
<comment type="caution">
    <text evidence="9">The sequence shown here is derived from an EMBL/GenBank/DDBJ whole genome shotgun (WGS) entry which is preliminary data.</text>
</comment>
<dbReference type="OMA" id="TICADFK"/>
<evidence type="ECO:0000256" key="2">
    <source>
        <dbReference type="ARBA" id="ARBA00022692"/>
    </source>
</evidence>
<evidence type="ECO:0000256" key="5">
    <source>
        <dbReference type="ARBA" id="ARBA00023136"/>
    </source>
</evidence>
<evidence type="ECO:0000313" key="10">
    <source>
        <dbReference type="Proteomes" id="UP000037923"/>
    </source>
</evidence>
<feature type="coiled-coil region" evidence="7">
    <location>
        <begin position="149"/>
        <end position="195"/>
    </location>
</feature>
<dbReference type="GeneID" id="26903274"/>
<dbReference type="PROSITE" id="PS50845">
    <property type="entry name" value="RETICULON"/>
    <property type="match status" value="1"/>
</dbReference>
<dbReference type="OrthoDB" id="567788at2759"/>
<dbReference type="PANTHER" id="PTHR10994:SF193">
    <property type="entry name" value="RETICULON-LIKE PROTEIN"/>
    <property type="match status" value="1"/>
</dbReference>
<dbReference type="RefSeq" id="XP_015661763.1">
    <property type="nucleotide sequence ID" value="XM_015800161.1"/>
</dbReference>
<feature type="domain" description="Reticulon" evidence="8">
    <location>
        <begin position="13"/>
        <end position="197"/>
    </location>
</feature>
<dbReference type="RefSeq" id="XP_015661764.1">
    <property type="nucleotide sequence ID" value="XM_015800162.1"/>
</dbReference>
<dbReference type="InterPro" id="IPR045064">
    <property type="entry name" value="Reticulon-like"/>
</dbReference>
<dbReference type="Proteomes" id="UP000037923">
    <property type="component" value="Unassembled WGS sequence"/>
</dbReference>
<dbReference type="GO" id="GO:0009617">
    <property type="term" value="P:response to bacterium"/>
    <property type="evidence" value="ECO:0007669"/>
    <property type="project" value="InterPro"/>
</dbReference>
<dbReference type="GO" id="GO:0005789">
    <property type="term" value="C:endoplasmic reticulum membrane"/>
    <property type="evidence" value="ECO:0007669"/>
    <property type="project" value="UniProtKB-SubCell"/>
</dbReference>
<dbReference type="Pfam" id="PF02453">
    <property type="entry name" value="Reticulon"/>
    <property type="match status" value="1"/>
</dbReference>
<feature type="transmembrane region" description="Helical" evidence="6">
    <location>
        <begin position="109"/>
        <end position="126"/>
    </location>
</feature>
<evidence type="ECO:0000256" key="7">
    <source>
        <dbReference type="SAM" id="Coils"/>
    </source>
</evidence>
<evidence type="ECO:0000256" key="6">
    <source>
        <dbReference type="RuleBase" id="RU363132"/>
    </source>
</evidence>
<evidence type="ECO:0000313" key="9">
    <source>
        <dbReference type="EMBL" id="KPA83324.1"/>
    </source>
</evidence>
<evidence type="ECO:0000256" key="4">
    <source>
        <dbReference type="ARBA" id="ARBA00022989"/>
    </source>
</evidence>
<keyword evidence="5 6" id="KW-0472">Membrane</keyword>
<accession>A0A0N0VGL1</accession>
<organism evidence="9 10">
    <name type="scientific">Leptomonas pyrrhocoris</name>
    <name type="common">Firebug parasite</name>
    <dbReference type="NCBI Taxonomy" id="157538"/>
    <lineage>
        <taxon>Eukaryota</taxon>
        <taxon>Discoba</taxon>
        <taxon>Euglenozoa</taxon>
        <taxon>Kinetoplastea</taxon>
        <taxon>Metakinetoplastina</taxon>
        <taxon>Trypanosomatida</taxon>
        <taxon>Trypanosomatidae</taxon>
        <taxon>Leishmaniinae</taxon>
        <taxon>Leptomonas</taxon>
    </lineage>
</organism>
<feature type="transmembrane region" description="Helical" evidence="6">
    <location>
        <begin position="23"/>
        <end position="42"/>
    </location>
</feature>
<dbReference type="AlphaFoldDB" id="A0A0N0VGL1"/>
<dbReference type="EMBL" id="LGTL01000004">
    <property type="protein sequence ID" value="KPA83325.1"/>
    <property type="molecule type" value="Genomic_DNA"/>
</dbReference>
<keyword evidence="4 6" id="KW-1133">Transmembrane helix</keyword>
<dbReference type="PANTHER" id="PTHR10994">
    <property type="entry name" value="RETICULON"/>
    <property type="match status" value="1"/>
</dbReference>
<gene>
    <name evidence="9" type="ORF">ABB37_02983</name>
</gene>
<dbReference type="EMBL" id="LGTL01000004">
    <property type="protein sequence ID" value="KPA83324.1"/>
    <property type="molecule type" value="Genomic_DNA"/>
</dbReference>
<feature type="transmembrane region" description="Helical" evidence="6">
    <location>
        <begin position="48"/>
        <end position="66"/>
    </location>
</feature>
<evidence type="ECO:0000256" key="3">
    <source>
        <dbReference type="ARBA" id="ARBA00022824"/>
    </source>
</evidence>
<dbReference type="VEuPathDB" id="TriTrypDB:LpyrH10_04_5330"/>
<keyword evidence="3 6" id="KW-0256">Endoplasmic reticulum</keyword>
<feature type="transmembrane region" description="Helical" evidence="6">
    <location>
        <begin position="132"/>
        <end position="149"/>
    </location>
</feature>
<keyword evidence="2 6" id="KW-0812">Transmembrane</keyword>
<keyword evidence="10" id="KW-1185">Reference proteome</keyword>
<comment type="subcellular location">
    <subcellularLocation>
        <location evidence="1 6">Endoplasmic reticulum membrane</location>
        <topology evidence="1 6">Multi-pass membrane protein</topology>
    </subcellularLocation>
</comment>
<sequence length="197" mass="22081">MNTVTKQFKGVTTKDILAWHRPVASGVVACSIFAFWFVYVYFQYTLTTYAARLATIAFIVGGAAALTKQVSIKSPEEVSARMDRTYESIRPHVTKCVDTAVALITWRDFAASAQFFVATIVLAFVGNWKSDSTLVFVAFLLAFSIPVVYEKKQKEIDGALRQAQAMADKYLSKIKTKAESKKTQVEQQLDEINRKNQ</sequence>
<reference evidence="9 10" key="1">
    <citation type="submission" date="2015-07" db="EMBL/GenBank/DDBJ databases">
        <title>High-quality genome of monoxenous trypanosomatid Leptomonas pyrrhocoris.</title>
        <authorList>
            <person name="Flegontov P."/>
            <person name="Butenko A."/>
            <person name="Firsov S."/>
            <person name="Vlcek C."/>
            <person name="Logacheva M.D."/>
            <person name="Field M."/>
            <person name="Filatov D."/>
            <person name="Flegontova O."/>
            <person name="Gerasimov E."/>
            <person name="Jackson A.P."/>
            <person name="Kelly S."/>
            <person name="Opperdoes F."/>
            <person name="O'Reilly A."/>
            <person name="Votypka J."/>
            <person name="Yurchenko V."/>
            <person name="Lukes J."/>
        </authorList>
    </citation>
    <scope>NUCLEOTIDE SEQUENCE [LARGE SCALE GENOMIC DNA]</scope>
    <source>
        <strain evidence="9">H10</strain>
    </source>
</reference>
<protein>
    <recommendedName>
        <fullName evidence="6">Reticulon-like protein</fullName>
    </recommendedName>
</protein>
<proteinExistence type="predicted"/>
<keyword evidence="7" id="KW-0175">Coiled coil</keyword>
<evidence type="ECO:0000259" key="8">
    <source>
        <dbReference type="PROSITE" id="PS50845"/>
    </source>
</evidence>